<feature type="transmembrane region" description="Helical" evidence="7">
    <location>
        <begin position="134"/>
        <end position="152"/>
    </location>
</feature>
<dbReference type="GO" id="GO:0008233">
    <property type="term" value="F:peptidase activity"/>
    <property type="evidence" value="ECO:0007669"/>
    <property type="project" value="UniProtKB-KW"/>
</dbReference>
<comment type="similarity">
    <text evidence="2">Belongs to the peptidase S54 family.</text>
</comment>
<protein>
    <submittedName>
        <fullName evidence="9">Rhomboid family intramembrane serine protease</fullName>
    </submittedName>
</protein>
<dbReference type="RefSeq" id="WP_191286964.1">
    <property type="nucleotide sequence ID" value="NZ_BNCH01000006.1"/>
</dbReference>
<dbReference type="InterPro" id="IPR022764">
    <property type="entry name" value="Peptidase_S54_rhomboid_dom"/>
</dbReference>
<dbReference type="SUPFAM" id="SSF144091">
    <property type="entry name" value="Rhomboid-like"/>
    <property type="match status" value="1"/>
</dbReference>
<organism evidence="9 10">
    <name type="scientific">Aliiroseovarius zhejiangensis</name>
    <dbReference type="NCBI Taxonomy" id="1632025"/>
    <lineage>
        <taxon>Bacteria</taxon>
        <taxon>Pseudomonadati</taxon>
        <taxon>Pseudomonadota</taxon>
        <taxon>Alphaproteobacteria</taxon>
        <taxon>Rhodobacterales</taxon>
        <taxon>Paracoccaceae</taxon>
        <taxon>Aliiroseovarius</taxon>
    </lineage>
</organism>
<feature type="transmembrane region" description="Helical" evidence="7">
    <location>
        <begin position="164"/>
        <end position="187"/>
    </location>
</feature>
<evidence type="ECO:0000313" key="9">
    <source>
        <dbReference type="EMBL" id="GHF03409.1"/>
    </source>
</evidence>
<proteinExistence type="inferred from homology"/>
<evidence type="ECO:0000256" key="7">
    <source>
        <dbReference type="SAM" id="Phobius"/>
    </source>
</evidence>
<evidence type="ECO:0000256" key="5">
    <source>
        <dbReference type="ARBA" id="ARBA00022989"/>
    </source>
</evidence>
<feature type="transmembrane region" description="Helical" evidence="7">
    <location>
        <begin position="12"/>
        <end position="32"/>
    </location>
</feature>
<keyword evidence="9" id="KW-0645">Protease</keyword>
<feature type="transmembrane region" description="Helical" evidence="7">
    <location>
        <begin position="193"/>
        <end position="209"/>
    </location>
</feature>
<evidence type="ECO:0000256" key="2">
    <source>
        <dbReference type="ARBA" id="ARBA00009045"/>
    </source>
</evidence>
<dbReference type="InterPro" id="IPR035952">
    <property type="entry name" value="Rhomboid-like_sf"/>
</dbReference>
<feature type="domain" description="Peptidase S54 rhomboid" evidence="8">
    <location>
        <begin position="69"/>
        <end position="208"/>
    </location>
</feature>
<evidence type="ECO:0000259" key="8">
    <source>
        <dbReference type="Pfam" id="PF01694"/>
    </source>
</evidence>
<keyword evidence="10" id="KW-1185">Reference proteome</keyword>
<evidence type="ECO:0000313" key="10">
    <source>
        <dbReference type="Proteomes" id="UP000609802"/>
    </source>
</evidence>
<dbReference type="InterPro" id="IPR050925">
    <property type="entry name" value="Rhomboid_protease_S54"/>
</dbReference>
<evidence type="ECO:0000256" key="6">
    <source>
        <dbReference type="ARBA" id="ARBA00023136"/>
    </source>
</evidence>
<evidence type="ECO:0000256" key="3">
    <source>
        <dbReference type="ARBA" id="ARBA00022692"/>
    </source>
</evidence>
<comment type="caution">
    <text evidence="9">The sequence shown here is derived from an EMBL/GenBank/DDBJ whole genome shotgun (WGS) entry which is preliminary data.</text>
</comment>
<gene>
    <name evidence="9" type="ORF">GCM10016455_25860</name>
</gene>
<dbReference type="PANTHER" id="PTHR43731:SF14">
    <property type="entry name" value="PRESENILIN-ASSOCIATED RHOMBOID-LIKE PROTEIN, MITOCHONDRIAL"/>
    <property type="match status" value="1"/>
</dbReference>
<keyword evidence="5 7" id="KW-1133">Transmembrane helix</keyword>
<dbReference type="EMBL" id="BNCH01000006">
    <property type="protein sequence ID" value="GHF03409.1"/>
    <property type="molecule type" value="Genomic_DNA"/>
</dbReference>
<dbReference type="PANTHER" id="PTHR43731">
    <property type="entry name" value="RHOMBOID PROTEASE"/>
    <property type="match status" value="1"/>
</dbReference>
<feature type="transmembrane region" description="Helical" evidence="7">
    <location>
        <begin position="108"/>
        <end position="128"/>
    </location>
</feature>
<feature type="transmembrane region" description="Helical" evidence="7">
    <location>
        <begin position="72"/>
        <end position="96"/>
    </location>
</feature>
<evidence type="ECO:0000256" key="1">
    <source>
        <dbReference type="ARBA" id="ARBA00004141"/>
    </source>
</evidence>
<sequence length="221" mass="24345">MIARPHLTPPAKALITGLIAVNLGIEMVLLSADLGLIGTSQWRPLAYQNGAFWAGLLHNWRPNYPVQPWTMFVTYAFLHGGIMHLLGNMLTLWLIARMVILRAGVKGFVLIYLLSAIGGAALFGALTLSARPMVGASGALFGLVGAILYWRWSDRRRRRLDQWPVLKTVLILGVLNLLLWLVMGGLLAWETHLGGFIAGWLAAAILARIRRKRRAHGRAAS</sequence>
<reference evidence="10" key="1">
    <citation type="journal article" date="2019" name="Int. J. Syst. Evol. Microbiol.">
        <title>The Global Catalogue of Microorganisms (GCM) 10K type strain sequencing project: providing services to taxonomists for standard genome sequencing and annotation.</title>
        <authorList>
            <consortium name="The Broad Institute Genomics Platform"/>
            <consortium name="The Broad Institute Genome Sequencing Center for Infectious Disease"/>
            <person name="Wu L."/>
            <person name="Ma J."/>
        </authorList>
    </citation>
    <scope>NUCLEOTIDE SEQUENCE [LARGE SCALE GENOMIC DNA]</scope>
    <source>
        <strain evidence="10">KCTC 42443</strain>
    </source>
</reference>
<comment type="subcellular location">
    <subcellularLocation>
        <location evidence="1">Membrane</location>
        <topology evidence="1">Multi-pass membrane protein</topology>
    </subcellularLocation>
</comment>
<keyword evidence="3 7" id="KW-0812">Transmembrane</keyword>
<dbReference type="Gene3D" id="1.20.1540.10">
    <property type="entry name" value="Rhomboid-like"/>
    <property type="match status" value="1"/>
</dbReference>
<dbReference type="GO" id="GO:0006508">
    <property type="term" value="P:proteolysis"/>
    <property type="evidence" value="ECO:0007669"/>
    <property type="project" value="UniProtKB-KW"/>
</dbReference>
<accession>A0ABQ3J818</accession>
<dbReference type="Pfam" id="PF01694">
    <property type="entry name" value="Rhomboid"/>
    <property type="match status" value="1"/>
</dbReference>
<keyword evidence="6 7" id="KW-0472">Membrane</keyword>
<evidence type="ECO:0000256" key="4">
    <source>
        <dbReference type="ARBA" id="ARBA00022801"/>
    </source>
</evidence>
<name>A0ABQ3J818_9RHOB</name>
<keyword evidence="4" id="KW-0378">Hydrolase</keyword>
<dbReference type="Proteomes" id="UP000609802">
    <property type="component" value="Unassembled WGS sequence"/>
</dbReference>